<protein>
    <recommendedName>
        <fullName evidence="2">DNA2/NAM7 helicase-like C-terminal domain-containing protein</fullName>
    </recommendedName>
</protein>
<accession>A0A9P3FBI7</accession>
<evidence type="ECO:0000313" key="3">
    <source>
        <dbReference type="EMBL" id="GIZ36884.1"/>
    </source>
</evidence>
<comment type="caution">
    <text evidence="3">The sequence shown here is derived from an EMBL/GenBank/DDBJ whole genome shotgun (WGS) entry which is preliminary data.</text>
</comment>
<dbReference type="EMBL" id="BOLY01000001">
    <property type="protein sequence ID" value="GIZ36884.1"/>
    <property type="molecule type" value="Genomic_DNA"/>
</dbReference>
<evidence type="ECO:0000313" key="4">
    <source>
        <dbReference type="Proteomes" id="UP000825890"/>
    </source>
</evidence>
<dbReference type="GeneID" id="68285925"/>
<evidence type="ECO:0000259" key="2">
    <source>
        <dbReference type="Pfam" id="PF13087"/>
    </source>
</evidence>
<proteinExistence type="predicted"/>
<name>A0A9P3FBI7_9PEZI</name>
<dbReference type="Proteomes" id="UP000825890">
    <property type="component" value="Unassembled WGS sequence"/>
</dbReference>
<dbReference type="OrthoDB" id="3647587at2759"/>
<dbReference type="InterPro" id="IPR041679">
    <property type="entry name" value="DNA2/NAM7-like_C"/>
</dbReference>
<sequence length="277" mass="31581">MGEPLFNEFHAQMLRSLMERLPRAGFPIVTLDSQARQHPVLFNPADDYFYGGKVKTVLEPHNEKFALPDGYHDAYARALGADPETLRPQLTDVMERMMFCKVKGDFTRAPATKSKANPALVAKVMQVITEALHPVYGDKMEEPVSILVPWRRQFELYEEKTSNLVADGNEVDHLLADITFSRWTKEDMGHMKDNRRNCVLLTRGIKAIWVFVGEFEKLSYGRLEGKTPYEVGTGSVAIAQYSSHASQEDQCRPAKRFRHSRFSARPSDRHRARGPRA</sequence>
<reference evidence="3 4" key="1">
    <citation type="submission" date="2021-01" db="EMBL/GenBank/DDBJ databases">
        <title>Cercospora kikuchii MAFF 305040 whole genome shotgun sequence.</title>
        <authorList>
            <person name="Kashiwa T."/>
            <person name="Suzuki T."/>
        </authorList>
    </citation>
    <scope>NUCLEOTIDE SEQUENCE [LARGE SCALE GENOMIC DNA]</scope>
    <source>
        <strain evidence="3 4">MAFF 305040</strain>
    </source>
</reference>
<organism evidence="3 4">
    <name type="scientific">Cercospora kikuchii</name>
    <dbReference type="NCBI Taxonomy" id="84275"/>
    <lineage>
        <taxon>Eukaryota</taxon>
        <taxon>Fungi</taxon>
        <taxon>Dikarya</taxon>
        <taxon>Ascomycota</taxon>
        <taxon>Pezizomycotina</taxon>
        <taxon>Dothideomycetes</taxon>
        <taxon>Dothideomycetidae</taxon>
        <taxon>Mycosphaerellales</taxon>
        <taxon>Mycosphaerellaceae</taxon>
        <taxon>Cercospora</taxon>
    </lineage>
</organism>
<dbReference type="RefSeq" id="XP_044651371.1">
    <property type="nucleotide sequence ID" value="XM_044795436.1"/>
</dbReference>
<dbReference type="InterPro" id="IPR027417">
    <property type="entry name" value="P-loop_NTPase"/>
</dbReference>
<evidence type="ECO:0000256" key="1">
    <source>
        <dbReference type="SAM" id="MobiDB-lite"/>
    </source>
</evidence>
<feature type="region of interest" description="Disordered" evidence="1">
    <location>
        <begin position="245"/>
        <end position="277"/>
    </location>
</feature>
<dbReference type="Gene3D" id="3.40.50.300">
    <property type="entry name" value="P-loop containing nucleotide triphosphate hydrolases"/>
    <property type="match status" value="1"/>
</dbReference>
<gene>
    <name evidence="3" type="ORF">CKM354_000035000</name>
</gene>
<dbReference type="AlphaFoldDB" id="A0A9P3FBI7"/>
<feature type="domain" description="DNA2/NAM7 helicase-like C-terminal" evidence="2">
    <location>
        <begin position="15"/>
        <end position="211"/>
    </location>
</feature>
<feature type="compositionally biased region" description="Basic residues" evidence="1">
    <location>
        <begin position="253"/>
        <end position="277"/>
    </location>
</feature>
<dbReference type="Pfam" id="PF13087">
    <property type="entry name" value="AAA_12"/>
    <property type="match status" value="1"/>
</dbReference>
<keyword evidence="4" id="KW-1185">Reference proteome</keyword>